<dbReference type="Gene3D" id="1.20.900.10">
    <property type="entry name" value="Dbl homology (DH) domain"/>
    <property type="match status" value="1"/>
</dbReference>
<feature type="region of interest" description="Disordered" evidence="2">
    <location>
        <begin position="1210"/>
        <end position="1232"/>
    </location>
</feature>
<feature type="compositionally biased region" description="Low complexity" evidence="2">
    <location>
        <begin position="1581"/>
        <end position="1596"/>
    </location>
</feature>
<dbReference type="InterPro" id="IPR039919">
    <property type="entry name" value="ARHGEF10/ARHGEF17"/>
</dbReference>
<dbReference type="SUPFAM" id="SSF48065">
    <property type="entry name" value="DBL homology domain (DH-domain)"/>
    <property type="match status" value="1"/>
</dbReference>
<feature type="region of interest" description="Disordered" evidence="2">
    <location>
        <begin position="256"/>
        <end position="277"/>
    </location>
</feature>
<name>A0A5K4EVS8_SCHMA</name>
<accession>A0A5K4EVS8</accession>
<feature type="compositionally biased region" description="Polar residues" evidence="2">
    <location>
        <begin position="348"/>
        <end position="375"/>
    </location>
</feature>
<dbReference type="InterPro" id="IPR000219">
    <property type="entry name" value="DH_dom"/>
</dbReference>
<feature type="compositionally biased region" description="Basic and acidic residues" evidence="2">
    <location>
        <begin position="1145"/>
        <end position="1164"/>
    </location>
</feature>
<dbReference type="SMART" id="SM00325">
    <property type="entry name" value="RhoGEF"/>
    <property type="match status" value="1"/>
</dbReference>
<proteinExistence type="predicted"/>
<dbReference type="GO" id="GO:0030036">
    <property type="term" value="P:actin cytoskeleton organization"/>
    <property type="evidence" value="ECO:0007669"/>
    <property type="project" value="TreeGrafter"/>
</dbReference>
<dbReference type="Pfam" id="PF00621">
    <property type="entry name" value="RhoGEF"/>
    <property type="match status" value="1"/>
</dbReference>
<feature type="region of interest" description="Disordered" evidence="2">
    <location>
        <begin position="1568"/>
        <end position="1614"/>
    </location>
</feature>
<feature type="region of interest" description="Disordered" evidence="2">
    <location>
        <begin position="439"/>
        <end position="467"/>
    </location>
</feature>
<dbReference type="SUPFAM" id="SSF50998">
    <property type="entry name" value="Quinoprotein alcohol dehydrogenase-like"/>
    <property type="match status" value="1"/>
</dbReference>
<dbReference type="InterPro" id="IPR035899">
    <property type="entry name" value="DBL_dom_sf"/>
</dbReference>
<feature type="domain" description="DH" evidence="3">
    <location>
        <begin position="528"/>
        <end position="709"/>
    </location>
</feature>
<feature type="compositionally biased region" description="Polar residues" evidence="2">
    <location>
        <begin position="1568"/>
        <end position="1580"/>
    </location>
</feature>
<dbReference type="CDD" id="cd00160">
    <property type="entry name" value="RhoGEF"/>
    <property type="match status" value="1"/>
</dbReference>
<protein>
    <submittedName>
        <fullName evidence="4">DH domain-containing protein</fullName>
    </submittedName>
</protein>
<feature type="compositionally biased region" description="Low complexity" evidence="2">
    <location>
        <begin position="1122"/>
        <end position="1141"/>
    </location>
</feature>
<feature type="compositionally biased region" description="Polar residues" evidence="2">
    <location>
        <begin position="1093"/>
        <end position="1105"/>
    </location>
</feature>
<dbReference type="Pfam" id="PF19056">
    <property type="entry name" value="WD40_2"/>
    <property type="match status" value="1"/>
</dbReference>
<dbReference type="ExpressionAtlas" id="A0A5K4EVS8">
    <property type="expression patterns" value="baseline"/>
</dbReference>
<dbReference type="PANTHER" id="PTHR12877">
    <property type="entry name" value="RHO GUANINE NUCLEOTIDE EXCHANGE FACTOR"/>
    <property type="match status" value="1"/>
</dbReference>
<feature type="compositionally biased region" description="Basic and acidic residues" evidence="2">
    <location>
        <begin position="1184"/>
        <end position="1200"/>
    </location>
</feature>
<dbReference type="WBParaSite" id="Smp_167650.4">
    <property type="protein sequence ID" value="Smp_167650.4"/>
    <property type="gene ID" value="Smp_167650"/>
</dbReference>
<reference evidence="4" key="1">
    <citation type="submission" date="2019-11" db="UniProtKB">
        <authorList>
            <consortium name="WormBaseParasite"/>
        </authorList>
    </citation>
    <scope>IDENTIFICATION</scope>
    <source>
        <strain evidence="4">Puerto Rican</strain>
    </source>
</reference>
<dbReference type="PROSITE" id="PS50010">
    <property type="entry name" value="DH_2"/>
    <property type="match status" value="1"/>
</dbReference>
<feature type="region of interest" description="Disordered" evidence="2">
    <location>
        <begin position="348"/>
        <end position="401"/>
    </location>
</feature>
<feature type="region of interest" description="Disordered" evidence="2">
    <location>
        <begin position="1181"/>
        <end position="1200"/>
    </location>
</feature>
<dbReference type="InterPro" id="IPR011047">
    <property type="entry name" value="Quinoprotein_ADH-like_sf"/>
</dbReference>
<organism evidence="4">
    <name type="scientific">Schistosoma mansoni</name>
    <name type="common">Blood fluke</name>
    <dbReference type="NCBI Taxonomy" id="6183"/>
    <lineage>
        <taxon>Eukaryota</taxon>
        <taxon>Metazoa</taxon>
        <taxon>Spiralia</taxon>
        <taxon>Lophotrochozoa</taxon>
        <taxon>Platyhelminthes</taxon>
        <taxon>Trematoda</taxon>
        <taxon>Digenea</taxon>
        <taxon>Strigeidida</taxon>
        <taxon>Schistosomatoidea</taxon>
        <taxon>Schistosomatidae</taxon>
        <taxon>Schistosoma</taxon>
    </lineage>
</organism>
<dbReference type="InParanoid" id="A0A5K4EVS8"/>
<evidence type="ECO:0000256" key="2">
    <source>
        <dbReference type="SAM" id="MobiDB-lite"/>
    </source>
</evidence>
<evidence type="ECO:0000259" key="3">
    <source>
        <dbReference type="PROSITE" id="PS50010"/>
    </source>
</evidence>
<feature type="region of interest" description="Disordered" evidence="2">
    <location>
        <begin position="1093"/>
        <end position="1174"/>
    </location>
</feature>
<evidence type="ECO:0000256" key="1">
    <source>
        <dbReference type="ARBA" id="ARBA00022658"/>
    </source>
</evidence>
<feature type="compositionally biased region" description="Low complexity" evidence="2">
    <location>
        <begin position="439"/>
        <end position="450"/>
    </location>
</feature>
<keyword evidence="1" id="KW-0344">Guanine-nucleotide releasing factor</keyword>
<sequence length="1668" mass="186741">MNEELNQSLEHLTTDIEEHSKNCKDNQSNVVNTLNNEPLYESPKHDPFETTIDQNNCVQLNNEIFQQNDSSNLKVFNIVLEKDLDYDEEHKTTEHIYYLPLAIGNSNTSNEVLGKEFLTLTDSTSHSVSDKILYDLGKSLIGIRDDVTNKEDNSKKEMDEPTKLITTSLEENLPSVQIVNTTVTSTNTTVTTTIITTSSVTTNITTNTTSVTTTTTTPTSSPKVDLITVNLLSSDAIPESIAQQFNQIAKLNKSSLSSRRTVRTTSAKLSPLSDSKRQASFEDAHLTEIASVSDSQKNIQKDLLKDTYHARFHSDEIATLQDYVSKPQTQTILDLEYTNLENTDIVHANSSSNTGSSKHRNSNVFRSKSALSTLPPTKRGQRYGHGHQSEPSSQGTDSVHRQSPLLAHENISHSQGQSSGFTASEEELWILVILEDSSSSSLPSLDTGGSSSTGGGCSSGHTQTADEDHSIGEELNSANTTILHSISKISKNNNEGDKHSSQLLHSDEAKHLQSDNLSSDKTVLLLSKRRHAVKELIHVEKEYVNALTTLVNMYMIPLKQEKILDDQQVDIIFFKVQELLMYHMSFLNTLQMWELTNTVGDKLLDMFSREAVAMCYCTFVDNFSNSEKTLETCWNTKSSFQKFCEMKLRMNRNKLPLKALLVQPIQRIPRYELLIKRLLESTPKDYSDHALLVEAESAIHRLALRVNAVHTAGEDENIVDGIRLIEKLLAPATLTPTRQYVRHDIVSVEERKDPVCIFMFTDQIVFTVARRRGSQVIKKPVFLRLQSIRGVDAIENIKYKIYHRLGIEAIELESRLEVDIEPTGQHKEVKDKKDLALLAEIENISARLDFRHYDLDAVVRRMYMSIQKELEDLRTARNTSTPMPGNMSIFTATSKEGVERYELMFPNSAKRKEWERTILELKRQLSSVKRMAKFNEAVQIPRTLPGIQLSCASMIESSPLVAETPCDVWICASDGYTGYVCLLTVHPKPNIYFNVPLSGCTSRITCICAIPGYIHPGLRRTSHSLIAQSMRSRYGMEKKRSATMDQPLLEVEQQVTEENNCQSKLHAAVSEKPSLMNTNEKVVDSKVVDKVELNTNSDGSKNAENTFDDDVRCRKSSIPQDTSTSSHSTTPPDTPTNTESTLKLSDGDESKGDDVSNLPKKCDISPESGEINVQQNNELITQKNCEESDSLEKNKNEPQREISLDIYAEYTDDQDDPTSNDSDSSDISETEGDLTQHIISENLSDNSLFKETEHNIQSYEYDSKTDEYTNSHGKNHCLTSSTQPLMWLGTEEGSIFMFYASDNLKTSRQRQKISLSHGINNILHFDVHIFVACANGDLIVYKRNSDGLWDVNKPIHVKLQPNSNEPVIVKRMLVVAGKIWCAAHRSIFILNPTTLTPELSFPLNGNYADPRGIQLMAYGKQTVWLATENSSRISLYHATTGEFLMEIDLKPIVLQRLQDCDEIIMRHKEACLRITCLTVCKDLLWAGTSAGVIVTVAIPKLGTGPTYENIKQPQLETLSYGHIGQVRFLVTLDNIADDENPIKSKTEKTNTSSQAIYISNSAITPFSDKVTSSDGNEANTSSHLVSSSRTSDLSQSGQLSRHHFSGSRRSSINPCTTINTKMKVISGGEGREEFSKKDLTTLGIYDNNLCCTIGDDDSDNYVLIWDVK</sequence>
<dbReference type="GO" id="GO:0005085">
    <property type="term" value="F:guanyl-nucleotide exchange factor activity"/>
    <property type="evidence" value="ECO:0007669"/>
    <property type="project" value="UniProtKB-KW"/>
</dbReference>
<evidence type="ECO:0000313" key="4">
    <source>
        <dbReference type="WBParaSite" id="Smp_167650.4"/>
    </source>
</evidence>
<dbReference type="PANTHER" id="PTHR12877:SF15">
    <property type="entry name" value="RHO GUANINE NUCLEOTIDE EXCHANGE FACTOR 17"/>
    <property type="match status" value="1"/>
</dbReference>
<feature type="compositionally biased region" description="Low complexity" evidence="2">
    <location>
        <begin position="256"/>
        <end position="266"/>
    </location>
</feature>